<name>A0AAV5QZJ1_PICKL</name>
<dbReference type="GO" id="GO:0005524">
    <property type="term" value="F:ATP binding"/>
    <property type="evidence" value="ECO:0007669"/>
    <property type="project" value="UniProtKB-KW"/>
</dbReference>
<proteinExistence type="predicted"/>
<dbReference type="Proteomes" id="UP001378960">
    <property type="component" value="Unassembled WGS sequence"/>
</dbReference>
<dbReference type="InterPro" id="IPR014014">
    <property type="entry name" value="RNA_helicase_DEAD_Q_motif"/>
</dbReference>
<dbReference type="GO" id="GO:0003724">
    <property type="term" value="F:RNA helicase activity"/>
    <property type="evidence" value="ECO:0007669"/>
    <property type="project" value="UniProtKB-EC"/>
</dbReference>
<dbReference type="InterPro" id="IPR011545">
    <property type="entry name" value="DEAD/DEAH_box_helicase_dom"/>
</dbReference>
<dbReference type="Pfam" id="PF00271">
    <property type="entry name" value="Helicase_C"/>
    <property type="match status" value="1"/>
</dbReference>
<feature type="domain" description="Helicase ATP-binding" evidence="7">
    <location>
        <begin position="204"/>
        <end position="390"/>
    </location>
</feature>
<feature type="domain" description="DEAD-box RNA helicase Q" evidence="9">
    <location>
        <begin position="173"/>
        <end position="201"/>
    </location>
</feature>
<accession>A0AAV5QZJ1</accession>
<dbReference type="CDD" id="cd18787">
    <property type="entry name" value="SF2_C_DEAD"/>
    <property type="match status" value="1"/>
</dbReference>
<sequence>MPAHDAPLSLEELLKLKKQGTQVSNASKVTKARFLTKSQREKLEQEKDSKLKELVKPSKKIEQKIQTFIEEVPQKEPKNTVKPYSNRKFRFDWDESEDTSNDSYYEFINPKKSQKDDLFDVPYRKRKLGDELNVNSLHWSEKPLDKMNERDWRIMKEDFDISIKGKNTSKLIRSWGETSILPKIRDQLRILHYNEPTPIQRATIPLAMDGNDVLGIAETGSGKTLAFLIPAISYISGLPPVGPSESPYVLIVVPTRELAQQIELQFQKFAKALQFNVASIVGGHTYESNIEKLEKGVEILVGTPGRLLDILKENILELSRCFYLIADEADRMIDMGFEKQFLDLINQLPEGHTNPFAIKNPKRTTMMFTATMPPSVNKMVNQYMIDPVKVTIGNVNNAVETVRQEPIQVPEDDKKKMDILGKLLYNYTPPIIIFVNYQKMCDTLAEFLVNKGFNPIVMHGSKTQQQREDAIMKIKTKQCDILIATDVAARGIDIAGVSLVINYQMSKSISEYIHRIGRTGRGGNYGTAITFWNSSTDVDVLSDLKAIISKSPISKCPDDLKNIVNADSLRNIET</sequence>
<gene>
    <name evidence="10" type="ORF">DAPK24_009960</name>
</gene>
<dbReference type="EMBL" id="BTGB01000001">
    <property type="protein sequence ID" value="GMM44421.1"/>
    <property type="molecule type" value="Genomic_DNA"/>
</dbReference>
<dbReference type="PROSITE" id="PS51195">
    <property type="entry name" value="Q_MOTIF"/>
    <property type="match status" value="1"/>
</dbReference>
<dbReference type="Gene3D" id="3.40.50.300">
    <property type="entry name" value="P-loop containing nucleotide triphosphate hydrolases"/>
    <property type="match status" value="2"/>
</dbReference>
<protein>
    <recommendedName>
        <fullName evidence="1">RNA helicase</fullName>
        <ecNumber evidence="1">3.6.4.13</ecNumber>
    </recommendedName>
</protein>
<evidence type="ECO:0000313" key="10">
    <source>
        <dbReference type="EMBL" id="GMM44421.1"/>
    </source>
</evidence>
<evidence type="ECO:0000256" key="5">
    <source>
        <dbReference type="ARBA" id="ARBA00022840"/>
    </source>
</evidence>
<dbReference type="GO" id="GO:0016787">
    <property type="term" value="F:hydrolase activity"/>
    <property type="evidence" value="ECO:0007669"/>
    <property type="project" value="UniProtKB-KW"/>
</dbReference>
<dbReference type="InterPro" id="IPR001650">
    <property type="entry name" value="Helicase_C-like"/>
</dbReference>
<evidence type="ECO:0000256" key="1">
    <source>
        <dbReference type="ARBA" id="ARBA00012552"/>
    </source>
</evidence>
<evidence type="ECO:0000256" key="6">
    <source>
        <dbReference type="PROSITE-ProRule" id="PRU00552"/>
    </source>
</evidence>
<dbReference type="GO" id="GO:0003676">
    <property type="term" value="F:nucleic acid binding"/>
    <property type="evidence" value="ECO:0007669"/>
    <property type="project" value="InterPro"/>
</dbReference>
<evidence type="ECO:0000313" key="11">
    <source>
        <dbReference type="Proteomes" id="UP001378960"/>
    </source>
</evidence>
<evidence type="ECO:0000259" key="9">
    <source>
        <dbReference type="PROSITE" id="PS51195"/>
    </source>
</evidence>
<feature type="domain" description="Helicase C-terminal" evidence="8">
    <location>
        <begin position="419"/>
        <end position="564"/>
    </location>
</feature>
<keyword evidence="4" id="KW-0347">Helicase</keyword>
<dbReference type="SMART" id="SM00490">
    <property type="entry name" value="HELICc"/>
    <property type="match status" value="1"/>
</dbReference>
<evidence type="ECO:0000256" key="2">
    <source>
        <dbReference type="ARBA" id="ARBA00022741"/>
    </source>
</evidence>
<dbReference type="EC" id="3.6.4.13" evidence="1"/>
<dbReference type="PROSITE" id="PS51194">
    <property type="entry name" value="HELICASE_CTER"/>
    <property type="match status" value="1"/>
</dbReference>
<dbReference type="PANTHER" id="PTHR47958">
    <property type="entry name" value="ATP-DEPENDENT RNA HELICASE DBP3"/>
    <property type="match status" value="1"/>
</dbReference>
<evidence type="ECO:0000256" key="4">
    <source>
        <dbReference type="ARBA" id="ARBA00022806"/>
    </source>
</evidence>
<dbReference type="Pfam" id="PF00270">
    <property type="entry name" value="DEAD"/>
    <property type="match status" value="1"/>
</dbReference>
<keyword evidence="3" id="KW-0378">Hydrolase</keyword>
<organism evidence="10 11">
    <name type="scientific">Pichia kluyveri</name>
    <name type="common">Yeast</name>
    <dbReference type="NCBI Taxonomy" id="36015"/>
    <lineage>
        <taxon>Eukaryota</taxon>
        <taxon>Fungi</taxon>
        <taxon>Dikarya</taxon>
        <taxon>Ascomycota</taxon>
        <taxon>Saccharomycotina</taxon>
        <taxon>Pichiomycetes</taxon>
        <taxon>Pichiales</taxon>
        <taxon>Pichiaceae</taxon>
        <taxon>Pichia</taxon>
    </lineage>
</organism>
<comment type="caution">
    <text evidence="10">The sequence shown here is derived from an EMBL/GenBank/DDBJ whole genome shotgun (WGS) entry which is preliminary data.</text>
</comment>
<evidence type="ECO:0000259" key="7">
    <source>
        <dbReference type="PROSITE" id="PS51192"/>
    </source>
</evidence>
<keyword evidence="5" id="KW-0067">ATP-binding</keyword>
<keyword evidence="2" id="KW-0547">Nucleotide-binding</keyword>
<dbReference type="SUPFAM" id="SSF52540">
    <property type="entry name" value="P-loop containing nucleoside triphosphate hydrolases"/>
    <property type="match status" value="1"/>
</dbReference>
<dbReference type="InterPro" id="IPR027417">
    <property type="entry name" value="P-loop_NTPase"/>
</dbReference>
<dbReference type="AlphaFoldDB" id="A0AAV5QZJ1"/>
<keyword evidence="11" id="KW-1185">Reference proteome</keyword>
<evidence type="ECO:0000256" key="3">
    <source>
        <dbReference type="ARBA" id="ARBA00022801"/>
    </source>
</evidence>
<reference evidence="10 11" key="1">
    <citation type="journal article" date="2023" name="Elife">
        <title>Identification of key yeast species and microbe-microbe interactions impacting larval growth of Drosophila in the wild.</title>
        <authorList>
            <person name="Mure A."/>
            <person name="Sugiura Y."/>
            <person name="Maeda R."/>
            <person name="Honda K."/>
            <person name="Sakurai N."/>
            <person name="Takahashi Y."/>
            <person name="Watada M."/>
            <person name="Katoh T."/>
            <person name="Gotoh A."/>
            <person name="Gotoh Y."/>
            <person name="Taniguchi I."/>
            <person name="Nakamura K."/>
            <person name="Hayashi T."/>
            <person name="Katayama T."/>
            <person name="Uemura T."/>
            <person name="Hattori Y."/>
        </authorList>
    </citation>
    <scope>NUCLEOTIDE SEQUENCE [LARGE SCALE GENOMIC DNA]</scope>
    <source>
        <strain evidence="10 11">PK-24</strain>
    </source>
</reference>
<dbReference type="InterPro" id="IPR014001">
    <property type="entry name" value="Helicase_ATP-bd"/>
</dbReference>
<dbReference type="SMART" id="SM00487">
    <property type="entry name" value="DEXDc"/>
    <property type="match status" value="1"/>
</dbReference>
<feature type="short sequence motif" description="Q motif" evidence="6">
    <location>
        <begin position="173"/>
        <end position="201"/>
    </location>
</feature>
<evidence type="ECO:0000259" key="8">
    <source>
        <dbReference type="PROSITE" id="PS51194"/>
    </source>
</evidence>
<dbReference type="PROSITE" id="PS51192">
    <property type="entry name" value="HELICASE_ATP_BIND_1"/>
    <property type="match status" value="1"/>
</dbReference>